<name>A0AAP0CBE3_9ASTR</name>
<dbReference type="AlphaFoldDB" id="A0AAP0CBE3"/>
<comment type="caution">
    <text evidence="4">The sequence shown here is derived from an EMBL/GenBank/DDBJ whole genome shotgun (WGS) entry which is preliminary data.</text>
</comment>
<dbReference type="EMBL" id="JBCNJP010000027">
    <property type="protein sequence ID" value="KAK9052158.1"/>
    <property type="molecule type" value="Genomic_DNA"/>
</dbReference>
<organism evidence="4 5">
    <name type="scientific">Deinandra increscens subsp. villosa</name>
    <dbReference type="NCBI Taxonomy" id="3103831"/>
    <lineage>
        <taxon>Eukaryota</taxon>
        <taxon>Viridiplantae</taxon>
        <taxon>Streptophyta</taxon>
        <taxon>Embryophyta</taxon>
        <taxon>Tracheophyta</taxon>
        <taxon>Spermatophyta</taxon>
        <taxon>Magnoliopsida</taxon>
        <taxon>eudicotyledons</taxon>
        <taxon>Gunneridae</taxon>
        <taxon>Pentapetalae</taxon>
        <taxon>asterids</taxon>
        <taxon>campanulids</taxon>
        <taxon>Asterales</taxon>
        <taxon>Asteraceae</taxon>
        <taxon>Asteroideae</taxon>
        <taxon>Heliantheae alliance</taxon>
        <taxon>Madieae</taxon>
        <taxon>Madiinae</taxon>
        <taxon>Deinandra</taxon>
    </lineage>
</organism>
<keyword evidence="3" id="KW-0012">Acyltransferase</keyword>
<dbReference type="Pfam" id="PF02458">
    <property type="entry name" value="Transferase"/>
    <property type="match status" value="1"/>
</dbReference>
<evidence type="ECO:0008006" key="6">
    <source>
        <dbReference type="Google" id="ProtNLM"/>
    </source>
</evidence>
<sequence length="429" mass="47771">MNVEKQPSNLIKPCIPTPPTLRHYKMSFIDELAPSMNVSAVLFFSVNHDHGPKFTTRLEQSLEKTLTRFYPLTGRYVDETHTIDCNDEGVEFTHAKVNIKMQDNILDTQENVKFVEHFLPSEIRDADPLLAVQATVFECGGVTLGVRAAHKIVDASTLCTFINEWAATNREEINGHEFTGPPGFMINSSSLFPGRSFSPIPLQPISDDDMSSKYIRKVFKFSEAAISNIKSKAITDGNISTRYRHLSKVQLVSAIIWKALIDVDHANNNPRDSILAQPVNLREKTTSLIPKHSCGNLWGFCATEAGIDETTEELAGRLTDNVKKTINNFSKVDHNTEEGQLTVLNSFSLPNIRESTNVIVLTSWCKFPFYDADFGFGKPSWVAPGSVPVINTSCLMDDVQGNGVDAHILLEVKDVPCFEEALKVNMFST</sequence>
<comment type="similarity">
    <text evidence="1">Belongs to the plant acyltransferase family.</text>
</comment>
<dbReference type="Gene3D" id="3.30.559.10">
    <property type="entry name" value="Chloramphenicol acetyltransferase-like domain"/>
    <property type="match status" value="2"/>
</dbReference>
<evidence type="ECO:0000256" key="2">
    <source>
        <dbReference type="ARBA" id="ARBA00022679"/>
    </source>
</evidence>
<keyword evidence="2" id="KW-0808">Transferase</keyword>
<evidence type="ECO:0000313" key="4">
    <source>
        <dbReference type="EMBL" id="KAK9052158.1"/>
    </source>
</evidence>
<reference evidence="4 5" key="1">
    <citation type="submission" date="2024-04" db="EMBL/GenBank/DDBJ databases">
        <title>The reference genome of an endangered Asteraceae, Deinandra increscens subsp. villosa, native to the Central Coast of California.</title>
        <authorList>
            <person name="Guilliams M."/>
            <person name="Hasenstab-Lehman K."/>
            <person name="Meyer R."/>
            <person name="Mcevoy S."/>
        </authorList>
    </citation>
    <scope>NUCLEOTIDE SEQUENCE [LARGE SCALE GENOMIC DNA]</scope>
    <source>
        <tissue evidence="4">Leaf</tissue>
    </source>
</reference>
<proteinExistence type="inferred from homology"/>
<dbReference type="PANTHER" id="PTHR31623:SF70">
    <property type="entry name" value="TRANSFERASE, CHLORAMPHENICOL ACETYLTRANSFERASE-LIKE DOMAIN PROTEIN"/>
    <property type="match status" value="1"/>
</dbReference>
<keyword evidence="5" id="KW-1185">Reference proteome</keyword>
<dbReference type="PANTHER" id="PTHR31623">
    <property type="entry name" value="F21J9.9"/>
    <property type="match status" value="1"/>
</dbReference>
<dbReference type="InterPro" id="IPR023213">
    <property type="entry name" value="CAT-like_dom_sf"/>
</dbReference>
<evidence type="ECO:0000256" key="1">
    <source>
        <dbReference type="ARBA" id="ARBA00009861"/>
    </source>
</evidence>
<evidence type="ECO:0000256" key="3">
    <source>
        <dbReference type="ARBA" id="ARBA00023315"/>
    </source>
</evidence>
<accession>A0AAP0CBE3</accession>
<dbReference type="Proteomes" id="UP001408789">
    <property type="component" value="Unassembled WGS sequence"/>
</dbReference>
<gene>
    <name evidence="4" type="ORF">SSX86_028786</name>
</gene>
<protein>
    <recommendedName>
        <fullName evidence="6">Transferase, Chloramphenicol acetyltransferase-like domain protein</fullName>
    </recommendedName>
</protein>
<evidence type="ECO:0000313" key="5">
    <source>
        <dbReference type="Proteomes" id="UP001408789"/>
    </source>
</evidence>
<dbReference type="GO" id="GO:0016746">
    <property type="term" value="F:acyltransferase activity"/>
    <property type="evidence" value="ECO:0007669"/>
    <property type="project" value="UniProtKB-KW"/>
</dbReference>